<feature type="region of interest" description="Disordered" evidence="1">
    <location>
        <begin position="38"/>
        <end position="61"/>
    </location>
</feature>
<keyword evidence="2" id="KW-0732">Signal</keyword>
<keyword evidence="5" id="KW-1185">Reference proteome</keyword>
<dbReference type="Proteomes" id="UP001501183">
    <property type="component" value="Unassembled WGS sequence"/>
</dbReference>
<gene>
    <name evidence="4" type="ORF">GCM10023094_20370</name>
</gene>
<protein>
    <recommendedName>
        <fullName evidence="3">AMIN-like domain-containing protein</fullName>
    </recommendedName>
</protein>
<comment type="caution">
    <text evidence="4">The sequence shown here is derived from an EMBL/GenBank/DDBJ whole genome shotgun (WGS) entry which is preliminary data.</text>
</comment>
<dbReference type="EMBL" id="BAABFB010000030">
    <property type="protein sequence ID" value="GAA4477688.1"/>
    <property type="molecule type" value="Genomic_DNA"/>
</dbReference>
<evidence type="ECO:0000256" key="1">
    <source>
        <dbReference type="SAM" id="MobiDB-lite"/>
    </source>
</evidence>
<feature type="compositionally biased region" description="Low complexity" evidence="1">
    <location>
        <begin position="40"/>
        <end position="56"/>
    </location>
</feature>
<evidence type="ECO:0000313" key="5">
    <source>
        <dbReference type="Proteomes" id="UP001501183"/>
    </source>
</evidence>
<evidence type="ECO:0000259" key="3">
    <source>
        <dbReference type="Pfam" id="PF24837"/>
    </source>
</evidence>
<feature type="domain" description="AMIN-like" evidence="3">
    <location>
        <begin position="71"/>
        <end position="195"/>
    </location>
</feature>
<evidence type="ECO:0000256" key="2">
    <source>
        <dbReference type="SAM" id="SignalP"/>
    </source>
</evidence>
<dbReference type="Pfam" id="PF24837">
    <property type="entry name" value="AMIN-like"/>
    <property type="match status" value="1"/>
</dbReference>
<reference evidence="5" key="1">
    <citation type="journal article" date="2019" name="Int. J. Syst. Evol. Microbiol.">
        <title>The Global Catalogue of Microorganisms (GCM) 10K type strain sequencing project: providing services to taxonomists for standard genome sequencing and annotation.</title>
        <authorList>
            <consortium name="The Broad Institute Genomics Platform"/>
            <consortium name="The Broad Institute Genome Sequencing Center for Infectious Disease"/>
            <person name="Wu L."/>
            <person name="Ma J."/>
        </authorList>
    </citation>
    <scope>NUCLEOTIDE SEQUENCE [LARGE SCALE GENOMIC DNA]</scope>
    <source>
        <strain evidence="5">JCM 32206</strain>
    </source>
</reference>
<feature type="chain" id="PRO_5046296878" description="AMIN-like domain-containing protein" evidence="2">
    <location>
        <begin position="30"/>
        <end position="196"/>
    </location>
</feature>
<feature type="signal peptide" evidence="2">
    <location>
        <begin position="1"/>
        <end position="29"/>
    </location>
</feature>
<evidence type="ECO:0000313" key="4">
    <source>
        <dbReference type="EMBL" id="GAA4477688.1"/>
    </source>
</evidence>
<dbReference type="RefSeq" id="WP_345344328.1">
    <property type="nucleotide sequence ID" value="NZ_BAABFB010000030.1"/>
</dbReference>
<proteinExistence type="predicted"/>
<organism evidence="4 5">
    <name type="scientific">Rhodococcus olei</name>
    <dbReference type="NCBI Taxonomy" id="2161675"/>
    <lineage>
        <taxon>Bacteria</taxon>
        <taxon>Bacillati</taxon>
        <taxon>Actinomycetota</taxon>
        <taxon>Actinomycetes</taxon>
        <taxon>Mycobacteriales</taxon>
        <taxon>Nocardiaceae</taxon>
        <taxon>Rhodococcus</taxon>
    </lineage>
</organism>
<dbReference type="InterPro" id="IPR056303">
    <property type="entry name" value="AMIN-like"/>
</dbReference>
<dbReference type="PROSITE" id="PS51257">
    <property type="entry name" value="PROKAR_LIPOPROTEIN"/>
    <property type="match status" value="1"/>
</dbReference>
<name>A0ABP8P113_9NOCA</name>
<sequence length="196" mass="19569">MIGRQSRSRGLIKPSASATALVALGVVVAGCGADPPPDPTATAAAASAMSEPGPAGITNGHAELTAPASLSVTDVRVGSHAGFDRVVYELGGVGTPGWTVRYVDQAVQDASGKVLDVPGRSIIEVSLTGTGYPFDTGVPPYAGPNPLPGAGVVSAVRMPTVFEGVTQSFVGLSTGPRPVTVSLLTDPVRLVLDVAG</sequence>
<accession>A0ABP8P113</accession>